<dbReference type="InterPro" id="IPR051799">
    <property type="entry name" value="NADH_flavin_oxidoreductase"/>
</dbReference>
<gene>
    <name evidence="4" type="ORF">TY91_02140</name>
</gene>
<name>A0A166HLL0_SECCO</name>
<dbReference type="SUPFAM" id="SSF51395">
    <property type="entry name" value="FMN-linked oxidoreductases"/>
    <property type="match status" value="1"/>
</dbReference>
<evidence type="ECO:0000256" key="1">
    <source>
        <dbReference type="ARBA" id="ARBA00022630"/>
    </source>
</evidence>
<organism evidence="4 5">
    <name type="scientific">Secundilactobacillus collinoides</name>
    <name type="common">Lactobacillus collinoides</name>
    <dbReference type="NCBI Taxonomy" id="33960"/>
    <lineage>
        <taxon>Bacteria</taxon>
        <taxon>Bacillati</taxon>
        <taxon>Bacillota</taxon>
        <taxon>Bacilli</taxon>
        <taxon>Lactobacillales</taxon>
        <taxon>Lactobacillaceae</taxon>
        <taxon>Secundilactobacillus</taxon>
    </lineage>
</organism>
<dbReference type="RefSeq" id="WP_063285177.1">
    <property type="nucleotide sequence ID" value="NZ_JYDC01000016.1"/>
</dbReference>
<evidence type="ECO:0000259" key="3">
    <source>
        <dbReference type="Pfam" id="PF00724"/>
    </source>
</evidence>
<dbReference type="GO" id="GO:0010181">
    <property type="term" value="F:FMN binding"/>
    <property type="evidence" value="ECO:0007669"/>
    <property type="project" value="InterPro"/>
</dbReference>
<protein>
    <recommendedName>
        <fullName evidence="3">NADH:flavin oxidoreductase/NADH oxidase N-terminal domain-containing protein</fullName>
    </recommendedName>
</protein>
<dbReference type="PATRIC" id="fig|33960.6.peg.814"/>
<dbReference type="PANTHER" id="PTHR43656:SF2">
    <property type="entry name" value="BINDING OXIDOREDUCTASE, PUTATIVE (AFU_ORTHOLOGUE AFUA_2G08260)-RELATED"/>
    <property type="match status" value="1"/>
</dbReference>
<dbReference type="OrthoDB" id="9772736at2"/>
<proteinExistence type="predicted"/>
<dbReference type="EMBL" id="JYDC01000016">
    <property type="protein sequence ID" value="KZL42867.1"/>
    <property type="molecule type" value="Genomic_DNA"/>
</dbReference>
<dbReference type="PANTHER" id="PTHR43656">
    <property type="entry name" value="BINDING OXIDOREDUCTASE, PUTATIVE (AFU_ORTHOLOGUE AFUA_2G08260)-RELATED"/>
    <property type="match status" value="1"/>
</dbReference>
<dbReference type="AlphaFoldDB" id="A0A166HLL0"/>
<feature type="domain" description="NADH:flavin oxidoreductase/NADH oxidase N-terminal" evidence="3">
    <location>
        <begin position="8"/>
        <end position="335"/>
    </location>
</feature>
<dbReference type="GO" id="GO:0016491">
    <property type="term" value="F:oxidoreductase activity"/>
    <property type="evidence" value="ECO:0007669"/>
    <property type="project" value="UniProtKB-KW"/>
</dbReference>
<sequence length="383" mass="41194">MTTDLSKLTTPFTFKHGATIKAPIAMSPMVPKSAEADGTIGADALAFYGARSNAAGLLITGAANVNEAGDGFDRGVAISDDKYLPGLTKLAATMKQDGNKALVQLYHGGREAYEAQKHLGHTVAPSAIKFPFLSYTPEAMTEAEIEQTIQDFAAAAHRAIVAGFDGVEIHGANHYLLQQFFSSYSNHRTDKWGGSLEKRMAFPLAVVKAVKDVVAKEAPDDFIVGYRISPDEIHGDTVGYTVDDALKLIDKVADFDLDYIHTSIFTGYGTVPEGHNKSYGELVKDTVAGRAATIIVSSVFTPADAIDALNYGDIVAIAREALMEPQFLAKLQAGKAADIVTEITPDRVADLKFTPELADWFLMDNSPMLPLPGQENLEPLLKK</sequence>
<keyword evidence="2" id="KW-0560">Oxidoreductase</keyword>
<comment type="caution">
    <text evidence="4">The sequence shown here is derived from an EMBL/GenBank/DDBJ whole genome shotgun (WGS) entry which is preliminary data.</text>
</comment>
<evidence type="ECO:0000256" key="2">
    <source>
        <dbReference type="ARBA" id="ARBA00023002"/>
    </source>
</evidence>
<dbReference type="InterPro" id="IPR001155">
    <property type="entry name" value="OxRdtase_FMN_N"/>
</dbReference>
<dbReference type="InterPro" id="IPR013785">
    <property type="entry name" value="Aldolase_TIM"/>
</dbReference>
<reference evidence="4 5" key="1">
    <citation type="submission" date="2015-02" db="EMBL/GenBank/DDBJ databases">
        <title>Draft genome sequence of Lactobacillus collinoides CUPV2371 isolated from a natural cider, the first genome sequence of a strain of this species.</title>
        <authorList>
            <person name="Puertas A.I."/>
            <person name="Spano G."/>
            <person name="Capozzi V."/>
            <person name="Lamontanara A."/>
            <person name="Orru L."/>
            <person name="Duenas M.T."/>
        </authorList>
    </citation>
    <scope>NUCLEOTIDE SEQUENCE [LARGE SCALE GENOMIC DNA]</scope>
    <source>
        <strain evidence="4 5">237</strain>
    </source>
</reference>
<evidence type="ECO:0000313" key="4">
    <source>
        <dbReference type="EMBL" id="KZL42867.1"/>
    </source>
</evidence>
<evidence type="ECO:0000313" key="5">
    <source>
        <dbReference type="Proteomes" id="UP000076480"/>
    </source>
</evidence>
<keyword evidence="5" id="KW-1185">Reference proteome</keyword>
<dbReference type="Gene3D" id="3.20.20.70">
    <property type="entry name" value="Aldolase class I"/>
    <property type="match status" value="1"/>
</dbReference>
<dbReference type="Proteomes" id="UP000076480">
    <property type="component" value="Unassembled WGS sequence"/>
</dbReference>
<dbReference type="Pfam" id="PF00724">
    <property type="entry name" value="Oxidored_FMN"/>
    <property type="match status" value="1"/>
</dbReference>
<accession>A0A166HLL0</accession>
<keyword evidence="1" id="KW-0285">Flavoprotein</keyword>